<evidence type="ECO:0000313" key="2">
    <source>
        <dbReference type="EMBL" id="MDZ5456771.1"/>
    </source>
</evidence>
<dbReference type="SMART" id="SM00530">
    <property type="entry name" value="HTH_XRE"/>
    <property type="match status" value="1"/>
</dbReference>
<evidence type="ECO:0000313" key="3">
    <source>
        <dbReference type="Proteomes" id="UP001293718"/>
    </source>
</evidence>
<dbReference type="Gene3D" id="1.10.260.40">
    <property type="entry name" value="lambda repressor-like DNA-binding domains"/>
    <property type="match status" value="1"/>
</dbReference>
<proteinExistence type="predicted"/>
<reference evidence="2 3" key="1">
    <citation type="submission" date="2023-11" db="EMBL/GenBank/DDBJ databases">
        <title>Draft genome of Azohydromonas lata strain H1 (DSM1123), a polyhydroxyalkanoate producer.</title>
        <authorList>
            <person name="Traversa D."/>
            <person name="D'Addabbo P."/>
            <person name="Pazzani C."/>
            <person name="Manzari C."/>
            <person name="Chiara M."/>
            <person name="Scrascia M."/>
        </authorList>
    </citation>
    <scope>NUCLEOTIDE SEQUENCE [LARGE SCALE GENOMIC DNA]</scope>
    <source>
        <strain evidence="2 3">H1</strain>
    </source>
</reference>
<gene>
    <name evidence="2" type="ORF">SM757_09305</name>
</gene>
<protein>
    <submittedName>
        <fullName evidence="2">Helix-turn-helix domain-containing protein</fullName>
    </submittedName>
</protein>
<sequence length="89" mass="9920">MSSTARSEPDPLLHSLSQSLREARIHRGLSQQQLAEMAGVTRLRVIDIERGSASVAIGAYARVARSLGLQLALEAYRRPVFEELKETFR</sequence>
<dbReference type="Pfam" id="PF01381">
    <property type="entry name" value="HTH_3"/>
    <property type="match status" value="1"/>
</dbReference>
<dbReference type="Proteomes" id="UP001293718">
    <property type="component" value="Unassembled WGS sequence"/>
</dbReference>
<name>A0ABU5IDZ6_9BURK</name>
<dbReference type="RefSeq" id="WP_066342355.1">
    <property type="nucleotide sequence ID" value="NZ_JAXOJX010000011.1"/>
</dbReference>
<dbReference type="InterPro" id="IPR001387">
    <property type="entry name" value="Cro/C1-type_HTH"/>
</dbReference>
<dbReference type="CDD" id="cd00093">
    <property type="entry name" value="HTH_XRE"/>
    <property type="match status" value="1"/>
</dbReference>
<dbReference type="PROSITE" id="PS50943">
    <property type="entry name" value="HTH_CROC1"/>
    <property type="match status" value="1"/>
</dbReference>
<dbReference type="SUPFAM" id="SSF47413">
    <property type="entry name" value="lambda repressor-like DNA-binding domains"/>
    <property type="match status" value="1"/>
</dbReference>
<evidence type="ECO:0000259" key="1">
    <source>
        <dbReference type="PROSITE" id="PS50943"/>
    </source>
</evidence>
<feature type="domain" description="HTH cro/C1-type" evidence="1">
    <location>
        <begin position="20"/>
        <end position="76"/>
    </location>
</feature>
<keyword evidence="3" id="KW-1185">Reference proteome</keyword>
<dbReference type="InterPro" id="IPR010982">
    <property type="entry name" value="Lambda_DNA-bd_dom_sf"/>
</dbReference>
<accession>A0ABU5IDZ6</accession>
<comment type="caution">
    <text evidence="2">The sequence shown here is derived from an EMBL/GenBank/DDBJ whole genome shotgun (WGS) entry which is preliminary data.</text>
</comment>
<dbReference type="EMBL" id="JAXOJX010000011">
    <property type="protein sequence ID" value="MDZ5456771.1"/>
    <property type="molecule type" value="Genomic_DNA"/>
</dbReference>
<organism evidence="2 3">
    <name type="scientific">Azohydromonas lata</name>
    <dbReference type="NCBI Taxonomy" id="45677"/>
    <lineage>
        <taxon>Bacteria</taxon>
        <taxon>Pseudomonadati</taxon>
        <taxon>Pseudomonadota</taxon>
        <taxon>Betaproteobacteria</taxon>
        <taxon>Burkholderiales</taxon>
        <taxon>Sphaerotilaceae</taxon>
        <taxon>Azohydromonas</taxon>
    </lineage>
</organism>